<dbReference type="EMBL" id="JAZGSY010000039">
    <property type="protein sequence ID" value="KAL1842560.1"/>
    <property type="molecule type" value="Genomic_DNA"/>
</dbReference>
<gene>
    <name evidence="4" type="ORF">VTJ49DRAFT_3346</name>
    <name evidence="3" type="ORF">VTJ49DRAFT_4843</name>
</gene>
<dbReference type="PANTHER" id="PTHR28051:SF1">
    <property type="entry name" value="PROTEIN MTL1-RELATED"/>
    <property type="match status" value="1"/>
</dbReference>
<evidence type="ECO:0000313" key="4">
    <source>
        <dbReference type="EMBL" id="KAL1843032.1"/>
    </source>
</evidence>
<feature type="compositionally biased region" description="Polar residues" evidence="1">
    <location>
        <begin position="103"/>
        <end position="138"/>
    </location>
</feature>
<sequence>MAVVLSSEDEGYFASGLRRSLSQPRLGLESTKLHASASTSQLSDLLSQPSVSSPPSSVMLSPNPDHAESSCASDLSASTTSSSVTSDSEESSASEDVQLPYNGGSSSQPGTQEPPSSPQCGDSEGSASDQDDSATISRPGSPAILDKAEDDISVRPQPSRHVDYLSHDWREEDIWSSWKFIVSRRGDYNNAARLENASWRTWMKSKNNLPTIPAETLNWLKDCDVTWLYGPLQTGASTADRASTTSTSARISKSNSFTKKPILKKRSMSEIMLQRSLSTSSLVKQAAAAVQAQQQGGRRRIGRRPNMDRDTNDYITFPFSSRDGSSRYPSTRSSGVVSPNSGRKHIHFNEQVSQCIAVEVRGDDDDEDDDDDADRYRYDSESDDEGIVMKVPRLRVRRPAPRKKKSHGASGESKTIAMLPSTTLKQDDTEESTESAVKHSVSGGLRSPVLSPSSSQETLRPTKKPSKIFFAGDESDEDDDDENVEKIDIRPGSFSAQQNASSGGLRRTTSTASLSGSSSGMRRTTSGIFRPVEEPVTPPSDGGLLGQILKTVNTARDIAHVVWNVGWRN</sequence>
<feature type="compositionally biased region" description="Polar residues" evidence="1">
    <location>
        <begin position="450"/>
        <end position="459"/>
    </location>
</feature>
<evidence type="ECO:0000313" key="5">
    <source>
        <dbReference type="Proteomes" id="UP001583172"/>
    </source>
</evidence>
<protein>
    <recommendedName>
        <fullName evidence="2">Nitrogen regulatory protein areA GATA-like domain-containing protein</fullName>
    </recommendedName>
</protein>
<dbReference type="Proteomes" id="UP001583172">
    <property type="component" value="Unassembled WGS sequence"/>
</dbReference>
<dbReference type="InterPro" id="IPR013860">
    <property type="entry name" value="AreA_GATA"/>
</dbReference>
<evidence type="ECO:0000256" key="1">
    <source>
        <dbReference type="SAM" id="MobiDB-lite"/>
    </source>
</evidence>
<dbReference type="PANTHER" id="PTHR28051">
    <property type="entry name" value="PROTEIN MTL1-RELATED"/>
    <property type="match status" value="1"/>
</dbReference>
<reference evidence="3" key="2">
    <citation type="submission" date="2024-01" db="EMBL/GenBank/DDBJ databases">
        <authorList>
            <consortium name="Lawrence Berkeley National Laboratory"/>
            <person name="Steindorff A.S."/>
            <person name="Aguilar-pontes M.V."/>
            <person name="Robinson A.J."/>
            <person name="Andreopoulos B."/>
            <person name="LaButti K."/>
            <person name="Kuo A."/>
            <person name="Mondo S."/>
            <person name="Riley R."/>
            <person name="Otillar R."/>
            <person name="Haridas S."/>
            <person name="Lipzen A."/>
            <person name="Grimwood J."/>
            <person name="Schmutz J."/>
            <person name="Clum A."/>
            <person name="Conant G."/>
            <person name="Drula E."/>
            <person name="Henrissat B."/>
            <person name="Hansel C."/>
            <person name="Singer S."/>
            <person name="de Vries R."/>
            <person name="Natvig D."/>
            <person name="Powell A.J."/>
            <person name="Tsang A."/>
            <person name="Grigoriev I.V."/>
        </authorList>
    </citation>
    <scope>NUCLEOTIDE SEQUENCE</scope>
    <source>
        <strain evidence="3">CBS 620.91</strain>
    </source>
</reference>
<evidence type="ECO:0000313" key="3">
    <source>
        <dbReference type="EMBL" id="KAL1842560.1"/>
    </source>
</evidence>
<feature type="domain" description="Nitrogen regulatory protein areA GATA-like" evidence="2">
    <location>
        <begin position="177"/>
        <end position="204"/>
    </location>
</feature>
<dbReference type="Pfam" id="PF08550">
    <property type="entry name" value="GATA_AreA"/>
    <property type="match status" value="1"/>
</dbReference>
<evidence type="ECO:0000259" key="2">
    <source>
        <dbReference type="Pfam" id="PF08550"/>
    </source>
</evidence>
<name>A0ABR3VMD0_HUMIN</name>
<feature type="compositionally biased region" description="Acidic residues" evidence="1">
    <location>
        <begin position="473"/>
        <end position="483"/>
    </location>
</feature>
<feature type="compositionally biased region" description="Low complexity" evidence="1">
    <location>
        <begin position="35"/>
        <end position="62"/>
    </location>
</feature>
<feature type="compositionally biased region" description="Low complexity" evidence="1">
    <location>
        <begin position="69"/>
        <end position="86"/>
    </location>
</feature>
<feature type="compositionally biased region" description="Polar residues" evidence="1">
    <location>
        <begin position="318"/>
        <end position="341"/>
    </location>
</feature>
<accession>A0ABR3VMD0</accession>
<organism evidence="3 5">
    <name type="scientific">Humicola insolens</name>
    <name type="common">Soft-rot fungus</name>
    <dbReference type="NCBI Taxonomy" id="85995"/>
    <lineage>
        <taxon>Eukaryota</taxon>
        <taxon>Fungi</taxon>
        <taxon>Dikarya</taxon>
        <taxon>Ascomycota</taxon>
        <taxon>Pezizomycotina</taxon>
        <taxon>Sordariomycetes</taxon>
        <taxon>Sordariomycetidae</taxon>
        <taxon>Sordariales</taxon>
        <taxon>Chaetomiaceae</taxon>
        <taxon>Mycothermus</taxon>
    </lineage>
</organism>
<feature type="region of interest" description="Disordered" evidence="1">
    <location>
        <begin position="293"/>
        <end position="345"/>
    </location>
</feature>
<comment type="caution">
    <text evidence="3">The sequence shown here is derived from an EMBL/GenBank/DDBJ whole genome shotgun (WGS) entry which is preliminary data.</text>
</comment>
<feature type="region of interest" description="Disordered" evidence="1">
    <location>
        <begin position="360"/>
        <end position="543"/>
    </location>
</feature>
<dbReference type="EMBL" id="JAZGSY010000026">
    <property type="protein sequence ID" value="KAL1843032.1"/>
    <property type="molecule type" value="Genomic_DNA"/>
</dbReference>
<dbReference type="InterPro" id="IPR052292">
    <property type="entry name" value="Glucose_repression_reg"/>
</dbReference>
<keyword evidence="5" id="KW-1185">Reference proteome</keyword>
<feature type="compositionally biased region" description="Basic residues" evidence="1">
    <location>
        <begin position="392"/>
        <end position="407"/>
    </location>
</feature>
<feature type="region of interest" description="Disordered" evidence="1">
    <location>
        <begin position="1"/>
        <end position="154"/>
    </location>
</feature>
<proteinExistence type="predicted"/>
<feature type="compositionally biased region" description="Low complexity" evidence="1">
    <location>
        <begin position="504"/>
        <end position="527"/>
    </location>
</feature>
<reference evidence="3 5" key="1">
    <citation type="journal article" date="2024" name="Commun. Biol.">
        <title>Comparative genomic analysis of thermophilic fungi reveals convergent evolutionary adaptations and gene losses.</title>
        <authorList>
            <person name="Steindorff A.S."/>
            <person name="Aguilar-Pontes M.V."/>
            <person name="Robinson A.J."/>
            <person name="Andreopoulos B."/>
            <person name="LaButti K."/>
            <person name="Kuo A."/>
            <person name="Mondo S."/>
            <person name="Riley R."/>
            <person name="Otillar R."/>
            <person name="Haridas S."/>
            <person name="Lipzen A."/>
            <person name="Grimwood J."/>
            <person name="Schmutz J."/>
            <person name="Clum A."/>
            <person name="Reid I.D."/>
            <person name="Moisan M.C."/>
            <person name="Butler G."/>
            <person name="Nguyen T.T.M."/>
            <person name="Dewar K."/>
            <person name="Conant G."/>
            <person name="Drula E."/>
            <person name="Henrissat B."/>
            <person name="Hansel C."/>
            <person name="Singer S."/>
            <person name="Hutchinson M.I."/>
            <person name="de Vries R.P."/>
            <person name="Natvig D.O."/>
            <person name="Powell A.J."/>
            <person name="Tsang A."/>
            <person name="Grigoriev I.V."/>
        </authorList>
    </citation>
    <scope>NUCLEOTIDE SEQUENCE [LARGE SCALE GENOMIC DNA]</scope>
    <source>
        <strain evidence="3 5">CBS 620.91</strain>
    </source>
</reference>
<feature type="compositionally biased region" description="Acidic residues" evidence="1">
    <location>
        <begin position="362"/>
        <end position="373"/>
    </location>
</feature>